<dbReference type="STRING" id="671143.DAMO_1496"/>
<dbReference type="Proteomes" id="UP000006898">
    <property type="component" value="Chromosome"/>
</dbReference>
<evidence type="ECO:0000313" key="2">
    <source>
        <dbReference type="Proteomes" id="UP000006898"/>
    </source>
</evidence>
<name>D5MFM5_METO1</name>
<dbReference type="EMBL" id="FP565575">
    <property type="protein sequence ID" value="CBE68556.1"/>
    <property type="molecule type" value="Genomic_DNA"/>
</dbReference>
<protein>
    <submittedName>
        <fullName evidence="1">Uncharacterized protein</fullName>
    </submittedName>
</protein>
<dbReference type="AlphaFoldDB" id="D5MFM5"/>
<proteinExistence type="predicted"/>
<dbReference type="KEGG" id="mox:DAMO_1496"/>
<sequence length="205" mass="22996">MSRSTSPKQRLKVTVSAAPKLNRVLKRLAQAYAACTDKEALAVPYIVTCAAALEAKLNDALVQHAASTWQEGSQPIQQAFLSMSFRGKLEATAVLLTGEKFRLNPDDEYVKRLHSLISYRNLLVHPKPTAHEVSTVAVTHPIYGVEFEVPGPEYDDLVADLTFGAKNHYKPQEYHEALDKLDKWFFKRLPDRVSKVRLLIPRGEA</sequence>
<dbReference type="HOGENOM" id="CLU_1335515_0_0_0"/>
<organism evidence="1 2">
    <name type="scientific">Methylomirabilis oxygeniifera</name>
    <dbReference type="NCBI Taxonomy" id="671143"/>
    <lineage>
        <taxon>Bacteria</taxon>
        <taxon>Candidatus Methylomirabilota</taxon>
        <taxon>Candidatus Methylomirabilia</taxon>
        <taxon>Candidatus Methylomirabilales</taxon>
        <taxon>Candidatus Methylomirabilaceae</taxon>
        <taxon>Candidatus Methylomirabilis</taxon>
    </lineage>
</organism>
<accession>D5MFM5</accession>
<reference evidence="1 2" key="1">
    <citation type="journal article" date="2010" name="Nature">
        <title>Nitrite-driven anaerobic methane oxidation by oxygenic bacteria.</title>
        <authorList>
            <person name="Ettwig K.F."/>
            <person name="Butler M.K."/>
            <person name="Le Paslier D."/>
            <person name="Pelletier E."/>
            <person name="Mangenot S."/>
            <person name="Kuypers M.M.M."/>
            <person name="Schreiber F."/>
            <person name="Dutilh B.E."/>
            <person name="Zedelius J."/>
            <person name="de Beer D."/>
            <person name="Gloerich J."/>
            <person name="Wessels H.J.C.T."/>
            <person name="van Allen T."/>
            <person name="Luesken F."/>
            <person name="Wu M."/>
            <person name="van de Pas-Schoonen K.T."/>
            <person name="Op den Camp H.J.M."/>
            <person name="Janssen-Megens E.M."/>
            <person name="Francoijs K-J."/>
            <person name="Stunnenberg H."/>
            <person name="Weissenbach J."/>
            <person name="Jetten M.S.M."/>
            <person name="Strous M."/>
        </authorList>
    </citation>
    <scope>NUCLEOTIDE SEQUENCE [LARGE SCALE GENOMIC DNA]</scope>
</reference>
<evidence type="ECO:0000313" key="1">
    <source>
        <dbReference type="EMBL" id="CBE68556.1"/>
    </source>
</evidence>
<gene>
    <name evidence="1" type="ORF">DAMO_1496</name>
</gene>